<name>A0A1M6VW92_9BRAD</name>
<dbReference type="Proteomes" id="UP000189935">
    <property type="component" value="Chromosome I"/>
</dbReference>
<accession>A0A1M6VW92</accession>
<evidence type="ECO:0000313" key="2">
    <source>
        <dbReference type="Proteomes" id="UP000189935"/>
    </source>
</evidence>
<protein>
    <submittedName>
        <fullName evidence="1">Uncharacterized protein</fullName>
    </submittedName>
</protein>
<proteinExistence type="predicted"/>
<sequence>MTPFELSLGHDLDIERQRFDNEWLFKWYNTNIEGRIVDVPSFDGGRITRNGVFQGQAQSIYWQSIGRYLNGKVHETFQKWDQDTRSYPAALRSSSLDGTERLLGQFVASVAGRALETDRALRGRGSPVTDTPIEGSGMHSGANVEIHRLALAHRALLPAVSNDPEAPLWRRFVDSLNIRPGAFGMNIDLKKLFTRQKK</sequence>
<dbReference type="AlphaFoldDB" id="A0A1M6VW92"/>
<dbReference type="RefSeq" id="WP_079541293.1">
    <property type="nucleotide sequence ID" value="NZ_LT670844.1"/>
</dbReference>
<dbReference type="OrthoDB" id="8410803at2"/>
<organism evidence="1 2">
    <name type="scientific">Bradyrhizobium lablabi</name>
    <dbReference type="NCBI Taxonomy" id="722472"/>
    <lineage>
        <taxon>Bacteria</taxon>
        <taxon>Pseudomonadati</taxon>
        <taxon>Pseudomonadota</taxon>
        <taxon>Alphaproteobacteria</taxon>
        <taxon>Hyphomicrobiales</taxon>
        <taxon>Nitrobacteraceae</taxon>
        <taxon>Bradyrhizobium</taxon>
    </lineage>
</organism>
<reference evidence="1 2" key="1">
    <citation type="submission" date="2016-11" db="EMBL/GenBank/DDBJ databases">
        <authorList>
            <person name="Jaros S."/>
            <person name="Januszkiewicz K."/>
            <person name="Wedrychowicz H."/>
        </authorList>
    </citation>
    <scope>NUCLEOTIDE SEQUENCE [LARGE SCALE GENOMIC DNA]</scope>
    <source>
        <strain evidence="1 2">GAS499</strain>
    </source>
</reference>
<gene>
    <name evidence="1" type="ORF">SAMN05444159_4369</name>
</gene>
<dbReference type="EMBL" id="LT670844">
    <property type="protein sequence ID" value="SHK85596.1"/>
    <property type="molecule type" value="Genomic_DNA"/>
</dbReference>
<evidence type="ECO:0000313" key="1">
    <source>
        <dbReference type="EMBL" id="SHK85596.1"/>
    </source>
</evidence>